<sequence length="262" mass="27320">MGQGRRFQRCHGRQSHTRCHILAHADRRRLIVSAASSRRTAFRLAPFAASAAAVLAGIVLLGSPGTLAFWSDQTASPNQTIDSAAGLSLLAAEPVVTSYAMNNANLVSSTVSSSTTGLIPGKLGQRITYTLTGGPTDGAQGYVNGQVTSSAKDAWGAVYTAGYLDAIATATGMCVINPTPTVSGDVLTWTLLPTQGKTMKPGPTVSERTCTITIDLSLPAVKNGVDVARVLASSRGTSTALKPVANFEVRAFTTQVPRSEER</sequence>
<dbReference type="NCBIfam" id="TIGR04088">
    <property type="entry name" value="cognate_SipW"/>
    <property type="match status" value="1"/>
</dbReference>
<feature type="transmembrane region" description="Helical" evidence="1">
    <location>
        <begin position="47"/>
        <end position="70"/>
    </location>
</feature>
<keyword evidence="1" id="KW-0472">Membrane</keyword>
<evidence type="ECO:0000313" key="3">
    <source>
        <dbReference type="Proteomes" id="UP000282460"/>
    </source>
</evidence>
<accession>A0A3L7J1Q2</accession>
<keyword evidence="1" id="KW-0812">Transmembrane</keyword>
<protein>
    <submittedName>
        <fullName evidence="2">Uncharacterized protein</fullName>
    </submittedName>
</protein>
<keyword evidence="1" id="KW-1133">Transmembrane helix</keyword>
<gene>
    <name evidence="2" type="ORF">D9V28_09830</name>
</gene>
<keyword evidence="3" id="KW-1185">Reference proteome</keyword>
<dbReference type="InterPro" id="IPR023833">
    <property type="entry name" value="Signal_pept_SipW-depend-type"/>
</dbReference>
<dbReference type="EMBL" id="RCWJ01000002">
    <property type="protein sequence ID" value="RLQ84476.1"/>
    <property type="molecule type" value="Genomic_DNA"/>
</dbReference>
<name>A0A3L7J1Q2_9MICO</name>
<dbReference type="Proteomes" id="UP000282460">
    <property type="component" value="Unassembled WGS sequence"/>
</dbReference>
<organism evidence="2 3">
    <name type="scientific">Mycetocola zhadangensis</name>
    <dbReference type="NCBI Taxonomy" id="1164595"/>
    <lineage>
        <taxon>Bacteria</taxon>
        <taxon>Bacillati</taxon>
        <taxon>Actinomycetota</taxon>
        <taxon>Actinomycetes</taxon>
        <taxon>Micrococcales</taxon>
        <taxon>Microbacteriaceae</taxon>
        <taxon>Mycetocola</taxon>
    </lineage>
</organism>
<proteinExistence type="predicted"/>
<reference evidence="2 3" key="1">
    <citation type="submission" date="2018-10" db="EMBL/GenBank/DDBJ databases">
        <authorList>
            <person name="Li J."/>
        </authorList>
    </citation>
    <scope>NUCLEOTIDE SEQUENCE [LARGE SCALE GENOMIC DNA]</scope>
    <source>
        <strain evidence="2 3">ZD1-4</strain>
    </source>
</reference>
<comment type="caution">
    <text evidence="2">The sequence shown here is derived from an EMBL/GenBank/DDBJ whole genome shotgun (WGS) entry which is preliminary data.</text>
</comment>
<evidence type="ECO:0000256" key="1">
    <source>
        <dbReference type="SAM" id="Phobius"/>
    </source>
</evidence>
<dbReference type="OrthoDB" id="5116270at2"/>
<evidence type="ECO:0000313" key="2">
    <source>
        <dbReference type="EMBL" id="RLQ84476.1"/>
    </source>
</evidence>
<dbReference type="AlphaFoldDB" id="A0A3L7J1Q2"/>